<dbReference type="InterPro" id="IPR002204">
    <property type="entry name" value="3-OH-isobutyrate_DH-rel_CS"/>
</dbReference>
<evidence type="ECO:0000313" key="8">
    <source>
        <dbReference type="EMBL" id="RUS76147.1"/>
    </source>
</evidence>
<dbReference type="PANTHER" id="PTHR43580:SF2">
    <property type="entry name" value="CYTOKINE-LIKE NUCLEAR FACTOR N-PAC"/>
    <property type="match status" value="1"/>
</dbReference>
<evidence type="ECO:0000256" key="2">
    <source>
        <dbReference type="ARBA" id="ARBA00007598"/>
    </source>
</evidence>
<dbReference type="AlphaFoldDB" id="A0A433T3L8"/>
<dbReference type="InterPro" id="IPR000313">
    <property type="entry name" value="PWWP_dom"/>
</dbReference>
<name>A0A433T3L8_ELYCH</name>
<sequence>MATNFKIGNLVWAKMKGFQAWPGKVIEPKENIKKPSNKKNCHFVYFFGSENYAWIQEDNIYHYPEYKSKYEGNTRLPRGFKEALEKIEAEHQHQLTTGSLEDLPTIDEEVALMQSNDAKGVGSDGDATSGSATKKATKKTKEPKEGKESQSKKGKTPSPGRKGGIKRPSDSGTPSSSKKFFMSKGGKDADNSSKGGDDSMRGSYHFTNTLGSGEISVATKLEGFDEVESEEKVMDRTVIPTPLRIGFLGLGIMGQGMVMNLLRSGHEVTVWNRTATKCREFVKAGALKGNNPADVVQSCDITFTCVADSTAVRDIMFGNMGVLDGISKGKCYVEMSTVDEETVQDVADAIMVRGGAFLEAPVCGSRVPALEGQLLILASGDRKLFDDCYSCFEAMGKKSFYLGNEVGTATRMKLIQNMILGNMVASLAEGMALAEKVGIDLEDFSEVLSLGSLSCRTINHKSQAIVNGRFDPHFPLQHQQKD</sequence>
<organism evidence="8 9">
    <name type="scientific">Elysia chlorotica</name>
    <name type="common">Eastern emerald elysia</name>
    <name type="synonym">Sea slug</name>
    <dbReference type="NCBI Taxonomy" id="188477"/>
    <lineage>
        <taxon>Eukaryota</taxon>
        <taxon>Metazoa</taxon>
        <taxon>Spiralia</taxon>
        <taxon>Lophotrochozoa</taxon>
        <taxon>Mollusca</taxon>
        <taxon>Gastropoda</taxon>
        <taxon>Heterobranchia</taxon>
        <taxon>Euthyneura</taxon>
        <taxon>Panpulmonata</taxon>
        <taxon>Sacoglossa</taxon>
        <taxon>Placobranchoidea</taxon>
        <taxon>Plakobranchidae</taxon>
        <taxon>Elysia</taxon>
    </lineage>
</organism>
<dbReference type="GO" id="GO:0003677">
    <property type="term" value="F:DNA binding"/>
    <property type="evidence" value="ECO:0007669"/>
    <property type="project" value="TreeGrafter"/>
</dbReference>
<dbReference type="PANTHER" id="PTHR43580">
    <property type="entry name" value="OXIDOREDUCTASE GLYR1-RELATED"/>
    <property type="match status" value="1"/>
</dbReference>
<dbReference type="InterPro" id="IPR006115">
    <property type="entry name" value="6PGDH_NADP-bd"/>
</dbReference>
<evidence type="ECO:0000313" key="9">
    <source>
        <dbReference type="Proteomes" id="UP000271974"/>
    </source>
</evidence>
<dbReference type="GO" id="GO:0050661">
    <property type="term" value="F:NADP binding"/>
    <property type="evidence" value="ECO:0007669"/>
    <property type="project" value="InterPro"/>
</dbReference>
<reference evidence="8 9" key="1">
    <citation type="submission" date="2019-01" db="EMBL/GenBank/DDBJ databases">
        <title>A draft genome assembly of the solar-powered sea slug Elysia chlorotica.</title>
        <authorList>
            <person name="Cai H."/>
            <person name="Li Q."/>
            <person name="Fang X."/>
            <person name="Li J."/>
            <person name="Curtis N.E."/>
            <person name="Altenburger A."/>
            <person name="Shibata T."/>
            <person name="Feng M."/>
            <person name="Maeda T."/>
            <person name="Schwartz J.A."/>
            <person name="Shigenobu S."/>
            <person name="Lundholm N."/>
            <person name="Nishiyama T."/>
            <person name="Yang H."/>
            <person name="Hasebe M."/>
            <person name="Li S."/>
            <person name="Pierce S.K."/>
            <person name="Wang J."/>
        </authorList>
    </citation>
    <scope>NUCLEOTIDE SEQUENCE [LARGE SCALE GENOMIC DNA]</scope>
    <source>
        <strain evidence="8">EC2010</strain>
        <tissue evidence="8">Whole organism of an adult</tissue>
    </source>
</reference>
<dbReference type="SUPFAM" id="SSF51735">
    <property type="entry name" value="NAD(P)-binding Rossmann-fold domains"/>
    <property type="match status" value="1"/>
</dbReference>
<keyword evidence="3" id="KW-0158">Chromosome</keyword>
<dbReference type="Proteomes" id="UP000271974">
    <property type="component" value="Unassembled WGS sequence"/>
</dbReference>
<dbReference type="Pfam" id="PF03446">
    <property type="entry name" value="NAD_binding_2"/>
    <property type="match status" value="1"/>
</dbReference>
<dbReference type="SUPFAM" id="SSF48179">
    <property type="entry name" value="6-phosphogluconate dehydrogenase C-terminal domain-like"/>
    <property type="match status" value="1"/>
</dbReference>
<dbReference type="CDD" id="cd05836">
    <property type="entry name" value="PWWP_GLYR1"/>
    <property type="match status" value="1"/>
</dbReference>
<dbReference type="InterPro" id="IPR013328">
    <property type="entry name" value="6PGD_dom2"/>
</dbReference>
<evidence type="ECO:0000256" key="1">
    <source>
        <dbReference type="ARBA" id="ARBA00004286"/>
    </source>
</evidence>
<comment type="similarity">
    <text evidence="2">Belongs to the HIBADH-related family. NP60 subfamily.</text>
</comment>
<protein>
    <recommendedName>
        <fullName evidence="5">Cytokine-like nuclear factor N-PAC</fullName>
    </recommendedName>
    <alternativeName>
        <fullName evidence="4">Glyoxylate reductase 1 homolog</fullName>
    </alternativeName>
</protein>
<evidence type="ECO:0000256" key="4">
    <source>
        <dbReference type="ARBA" id="ARBA00030287"/>
    </source>
</evidence>
<dbReference type="PROSITE" id="PS00895">
    <property type="entry name" value="3_HYDROXYISOBUT_DH"/>
    <property type="match status" value="1"/>
</dbReference>
<evidence type="ECO:0000256" key="3">
    <source>
        <dbReference type="ARBA" id="ARBA00022454"/>
    </source>
</evidence>
<dbReference type="Pfam" id="PF14833">
    <property type="entry name" value="NAD_binding_11"/>
    <property type="match status" value="1"/>
</dbReference>
<dbReference type="FunFam" id="3.40.50.720:FF:000058">
    <property type="entry name" value="Putative oxidoreductase GLYR1 homolog"/>
    <property type="match status" value="1"/>
</dbReference>
<dbReference type="GO" id="GO:0000785">
    <property type="term" value="C:chromatin"/>
    <property type="evidence" value="ECO:0007669"/>
    <property type="project" value="TreeGrafter"/>
</dbReference>
<comment type="subcellular location">
    <subcellularLocation>
        <location evidence="1">Chromosome</location>
    </subcellularLocation>
</comment>
<evidence type="ECO:0000256" key="6">
    <source>
        <dbReference type="SAM" id="MobiDB-lite"/>
    </source>
</evidence>
<dbReference type="STRING" id="188477.A0A433T3L8"/>
<dbReference type="Gene3D" id="3.40.50.720">
    <property type="entry name" value="NAD(P)-binding Rossmann-like Domain"/>
    <property type="match status" value="1"/>
</dbReference>
<dbReference type="Pfam" id="PF00855">
    <property type="entry name" value="PWWP"/>
    <property type="match status" value="1"/>
</dbReference>
<dbReference type="OrthoDB" id="21615at2759"/>
<gene>
    <name evidence="8" type="ORF">EGW08_016090</name>
</gene>
<comment type="caution">
    <text evidence="8">The sequence shown here is derived from an EMBL/GenBank/DDBJ whole genome shotgun (WGS) entry which is preliminary data.</text>
</comment>
<dbReference type="Gene3D" id="2.30.30.140">
    <property type="match status" value="1"/>
</dbReference>
<dbReference type="SMART" id="SM00293">
    <property type="entry name" value="PWWP"/>
    <property type="match status" value="1"/>
</dbReference>
<dbReference type="InterPro" id="IPR029154">
    <property type="entry name" value="HIBADH-like_NADP-bd"/>
</dbReference>
<feature type="non-terminal residue" evidence="8">
    <location>
        <position position="482"/>
    </location>
</feature>
<feature type="compositionally biased region" description="Basic and acidic residues" evidence="6">
    <location>
        <begin position="185"/>
        <end position="200"/>
    </location>
</feature>
<dbReference type="GO" id="GO:0016491">
    <property type="term" value="F:oxidoreductase activity"/>
    <property type="evidence" value="ECO:0007669"/>
    <property type="project" value="InterPro"/>
</dbReference>
<dbReference type="EMBL" id="RQTK01000684">
    <property type="protein sequence ID" value="RUS76147.1"/>
    <property type="molecule type" value="Genomic_DNA"/>
</dbReference>
<accession>A0A433T3L8</accession>
<dbReference type="InterPro" id="IPR035501">
    <property type="entry name" value="GLYR1_PWWP"/>
</dbReference>
<evidence type="ECO:0000256" key="5">
    <source>
        <dbReference type="ARBA" id="ARBA00034140"/>
    </source>
</evidence>
<dbReference type="SUPFAM" id="SSF63748">
    <property type="entry name" value="Tudor/PWWP/MBT"/>
    <property type="match status" value="1"/>
</dbReference>
<dbReference type="GO" id="GO:0140673">
    <property type="term" value="P:transcription elongation-coupled chromatin remodeling"/>
    <property type="evidence" value="ECO:0007669"/>
    <property type="project" value="TreeGrafter"/>
</dbReference>
<dbReference type="Gene3D" id="1.10.1040.10">
    <property type="entry name" value="N-(1-d-carboxylethyl)-l-norvaline Dehydrogenase, domain 2"/>
    <property type="match status" value="1"/>
</dbReference>
<dbReference type="GO" id="GO:0051287">
    <property type="term" value="F:NAD binding"/>
    <property type="evidence" value="ECO:0007669"/>
    <property type="project" value="InterPro"/>
</dbReference>
<feature type="compositionally biased region" description="Basic and acidic residues" evidence="6">
    <location>
        <begin position="139"/>
        <end position="151"/>
    </location>
</feature>
<dbReference type="InterPro" id="IPR051265">
    <property type="entry name" value="HIBADH-related_NP60_sf"/>
</dbReference>
<feature type="region of interest" description="Disordered" evidence="6">
    <location>
        <begin position="117"/>
        <end position="200"/>
    </location>
</feature>
<feature type="compositionally biased region" description="Low complexity" evidence="6">
    <location>
        <begin position="175"/>
        <end position="184"/>
    </location>
</feature>
<dbReference type="InterPro" id="IPR008927">
    <property type="entry name" value="6-PGluconate_DH-like_C_sf"/>
</dbReference>
<evidence type="ECO:0000259" key="7">
    <source>
        <dbReference type="PROSITE" id="PS50812"/>
    </source>
</evidence>
<dbReference type="GO" id="GO:0031491">
    <property type="term" value="F:nucleosome binding"/>
    <property type="evidence" value="ECO:0007669"/>
    <property type="project" value="TreeGrafter"/>
</dbReference>
<dbReference type="InterPro" id="IPR036291">
    <property type="entry name" value="NAD(P)-bd_dom_sf"/>
</dbReference>
<proteinExistence type="inferred from homology"/>
<dbReference type="PROSITE" id="PS50812">
    <property type="entry name" value="PWWP"/>
    <property type="match status" value="1"/>
</dbReference>
<keyword evidence="9" id="KW-1185">Reference proteome</keyword>
<feature type="domain" description="PWWP" evidence="7">
    <location>
        <begin position="7"/>
        <end position="66"/>
    </location>
</feature>